<feature type="repeat" description="ANK" evidence="3">
    <location>
        <begin position="104"/>
        <end position="136"/>
    </location>
</feature>
<dbReference type="InterPro" id="IPR002110">
    <property type="entry name" value="Ankyrin_rpt"/>
</dbReference>
<dbReference type="InterPro" id="IPR050776">
    <property type="entry name" value="Ank_Repeat/CDKN_Inhibitor"/>
</dbReference>
<proteinExistence type="predicted"/>
<sequence length="178" mass="18423">MGNCVSSSASAPLFDAIAGGDAPAAVGVISANPALLHKRNGSQRRTAYHACASDGQQEVLKQICALVWRSVPDTDGVVHGDAGALVTGRQHPTILLAINAYDQAGLTPLILACQKGHLQVTELLLLQGADPWIGDRLMGRSPLHHAASANHQGCIQAILSSPLVSQVGKASGRLAECK</sequence>
<dbReference type="AlphaFoldDB" id="A0A2J8A553"/>
<dbReference type="PROSITE" id="PS50088">
    <property type="entry name" value="ANK_REPEAT"/>
    <property type="match status" value="1"/>
</dbReference>
<dbReference type="Gene3D" id="1.25.40.20">
    <property type="entry name" value="Ankyrin repeat-containing domain"/>
    <property type="match status" value="1"/>
</dbReference>
<evidence type="ECO:0000256" key="1">
    <source>
        <dbReference type="ARBA" id="ARBA00022737"/>
    </source>
</evidence>
<dbReference type="PANTHER" id="PTHR24201">
    <property type="entry name" value="ANK_REP_REGION DOMAIN-CONTAINING PROTEIN"/>
    <property type="match status" value="1"/>
</dbReference>
<dbReference type="OrthoDB" id="194358at2759"/>
<keyword evidence="1" id="KW-0677">Repeat</keyword>
<dbReference type="Pfam" id="PF12796">
    <property type="entry name" value="Ank_2"/>
    <property type="match status" value="1"/>
</dbReference>
<keyword evidence="5" id="KW-1185">Reference proteome</keyword>
<dbReference type="SMART" id="SM00248">
    <property type="entry name" value="ANK"/>
    <property type="match status" value="3"/>
</dbReference>
<evidence type="ECO:0000313" key="4">
    <source>
        <dbReference type="EMBL" id="PNH07646.1"/>
    </source>
</evidence>
<gene>
    <name evidence="4" type="ORF">TSOC_005883</name>
</gene>
<evidence type="ECO:0000256" key="2">
    <source>
        <dbReference type="ARBA" id="ARBA00023043"/>
    </source>
</evidence>
<keyword evidence="2 3" id="KW-0040">ANK repeat</keyword>
<dbReference type="EMBL" id="PGGS01000169">
    <property type="protein sequence ID" value="PNH07646.1"/>
    <property type="molecule type" value="Genomic_DNA"/>
</dbReference>
<reference evidence="4 5" key="1">
    <citation type="journal article" date="2017" name="Mol. Biol. Evol.">
        <title>The 4-celled Tetrabaena socialis nuclear genome reveals the essential components for genetic control of cell number at the origin of multicellularity in the volvocine lineage.</title>
        <authorList>
            <person name="Featherston J."/>
            <person name="Arakaki Y."/>
            <person name="Hanschen E.R."/>
            <person name="Ferris P.J."/>
            <person name="Michod R.E."/>
            <person name="Olson B.J.S.C."/>
            <person name="Nozaki H."/>
            <person name="Durand P.M."/>
        </authorList>
    </citation>
    <scope>NUCLEOTIDE SEQUENCE [LARGE SCALE GENOMIC DNA]</scope>
    <source>
        <strain evidence="4 5">NIES-571</strain>
    </source>
</reference>
<accession>A0A2J8A553</accession>
<name>A0A2J8A553_9CHLO</name>
<dbReference type="InterPro" id="IPR036770">
    <property type="entry name" value="Ankyrin_rpt-contain_sf"/>
</dbReference>
<evidence type="ECO:0000313" key="5">
    <source>
        <dbReference type="Proteomes" id="UP000236333"/>
    </source>
</evidence>
<dbReference type="Proteomes" id="UP000236333">
    <property type="component" value="Unassembled WGS sequence"/>
</dbReference>
<evidence type="ECO:0000256" key="3">
    <source>
        <dbReference type="PROSITE-ProRule" id="PRU00023"/>
    </source>
</evidence>
<comment type="caution">
    <text evidence="4">The sequence shown here is derived from an EMBL/GenBank/DDBJ whole genome shotgun (WGS) entry which is preliminary data.</text>
</comment>
<organism evidence="4 5">
    <name type="scientific">Tetrabaena socialis</name>
    <dbReference type="NCBI Taxonomy" id="47790"/>
    <lineage>
        <taxon>Eukaryota</taxon>
        <taxon>Viridiplantae</taxon>
        <taxon>Chlorophyta</taxon>
        <taxon>core chlorophytes</taxon>
        <taxon>Chlorophyceae</taxon>
        <taxon>CS clade</taxon>
        <taxon>Chlamydomonadales</taxon>
        <taxon>Tetrabaenaceae</taxon>
        <taxon>Tetrabaena</taxon>
    </lineage>
</organism>
<protein>
    <submittedName>
        <fullName evidence="4">Serine/threonine-protein phosphatase 6 regulatory ankyrin repeat subunit A</fullName>
    </submittedName>
</protein>
<dbReference type="PROSITE" id="PS50297">
    <property type="entry name" value="ANK_REP_REGION"/>
    <property type="match status" value="1"/>
</dbReference>
<dbReference type="SUPFAM" id="SSF48403">
    <property type="entry name" value="Ankyrin repeat"/>
    <property type="match status" value="1"/>
</dbReference>